<comment type="caution">
    <text evidence="9">The sequence shown here is derived from an EMBL/GenBank/DDBJ whole genome shotgun (WGS) entry which is preliminary data.</text>
</comment>
<evidence type="ECO:0000256" key="7">
    <source>
        <dbReference type="RuleBase" id="RU365065"/>
    </source>
</evidence>
<keyword evidence="4 7" id="KW-0812">Transmembrane</keyword>
<dbReference type="InterPro" id="IPR036259">
    <property type="entry name" value="MFS_trans_sf"/>
</dbReference>
<gene>
    <name evidence="9" type="ORF">KIPB_007371</name>
</gene>
<evidence type="ECO:0000256" key="6">
    <source>
        <dbReference type="ARBA" id="ARBA00023136"/>
    </source>
</evidence>
<feature type="transmembrane region" description="Helical" evidence="7">
    <location>
        <begin position="332"/>
        <end position="351"/>
    </location>
</feature>
<evidence type="ECO:0000256" key="3">
    <source>
        <dbReference type="ARBA" id="ARBA00022448"/>
    </source>
</evidence>
<accession>A0A9K3GKJ1</accession>
<protein>
    <recommendedName>
        <fullName evidence="7">Solute carrier family 40 member</fullName>
    </recommendedName>
</protein>
<feature type="compositionally biased region" description="Basic and acidic residues" evidence="8">
    <location>
        <begin position="165"/>
        <end position="179"/>
    </location>
</feature>
<dbReference type="Pfam" id="PF06963">
    <property type="entry name" value="FPN1"/>
    <property type="match status" value="2"/>
</dbReference>
<evidence type="ECO:0000313" key="10">
    <source>
        <dbReference type="Proteomes" id="UP000265618"/>
    </source>
</evidence>
<evidence type="ECO:0000256" key="2">
    <source>
        <dbReference type="ARBA" id="ARBA00006279"/>
    </source>
</evidence>
<comment type="similarity">
    <text evidence="2 7">Belongs to the ferroportin (FP) (TC 2.A.100) family. SLC40A subfamily.</text>
</comment>
<comment type="caution">
    <text evidence="7">Lacks conserved residue(s) required for the propagation of feature annotation.</text>
</comment>
<feature type="compositionally biased region" description="Basic and acidic residues" evidence="8">
    <location>
        <begin position="140"/>
        <end position="154"/>
    </location>
</feature>
<dbReference type="OrthoDB" id="648861at2759"/>
<dbReference type="EMBL" id="BDIP01002065">
    <property type="protein sequence ID" value="GIQ85665.1"/>
    <property type="molecule type" value="Genomic_DNA"/>
</dbReference>
<name>A0A9K3GKJ1_9EUKA</name>
<keyword evidence="10" id="KW-1185">Reference proteome</keyword>
<feature type="compositionally biased region" description="Basic and acidic residues" evidence="8">
    <location>
        <begin position="297"/>
        <end position="314"/>
    </location>
</feature>
<evidence type="ECO:0000256" key="5">
    <source>
        <dbReference type="ARBA" id="ARBA00022989"/>
    </source>
</evidence>
<evidence type="ECO:0000313" key="9">
    <source>
        <dbReference type="EMBL" id="GIQ85665.1"/>
    </source>
</evidence>
<keyword evidence="7" id="KW-0406">Ion transport</keyword>
<feature type="non-terminal residue" evidence="9">
    <location>
        <position position="1"/>
    </location>
</feature>
<evidence type="ECO:0000256" key="1">
    <source>
        <dbReference type="ARBA" id="ARBA00004141"/>
    </source>
</evidence>
<feature type="transmembrane region" description="Helical" evidence="7">
    <location>
        <begin position="47"/>
        <end position="70"/>
    </location>
</feature>
<dbReference type="GO" id="GO:0016020">
    <property type="term" value="C:membrane"/>
    <property type="evidence" value="ECO:0007669"/>
    <property type="project" value="UniProtKB-SubCell"/>
</dbReference>
<feature type="region of interest" description="Disordered" evidence="8">
    <location>
        <begin position="123"/>
        <end position="196"/>
    </location>
</feature>
<feature type="region of interest" description="Disordered" evidence="8">
    <location>
        <begin position="293"/>
        <end position="319"/>
    </location>
</feature>
<dbReference type="Proteomes" id="UP000265618">
    <property type="component" value="Unassembled WGS sequence"/>
</dbReference>
<feature type="transmembrane region" description="Helical" evidence="7">
    <location>
        <begin position="499"/>
        <end position="520"/>
    </location>
</feature>
<dbReference type="AlphaFoldDB" id="A0A9K3GKJ1"/>
<organism evidence="9 10">
    <name type="scientific">Kipferlia bialata</name>
    <dbReference type="NCBI Taxonomy" id="797122"/>
    <lineage>
        <taxon>Eukaryota</taxon>
        <taxon>Metamonada</taxon>
        <taxon>Carpediemonas-like organisms</taxon>
        <taxon>Kipferlia</taxon>
    </lineage>
</organism>
<keyword evidence="3 7" id="KW-0813">Transport</keyword>
<keyword evidence="5 7" id="KW-1133">Transmembrane helix</keyword>
<dbReference type="SUPFAM" id="SSF103473">
    <property type="entry name" value="MFS general substrate transporter"/>
    <property type="match status" value="1"/>
</dbReference>
<proteinExistence type="inferred from homology"/>
<dbReference type="InterPro" id="IPR009716">
    <property type="entry name" value="Ferroportin-1"/>
</dbReference>
<comment type="subcellular location">
    <subcellularLocation>
        <location evidence="1 7">Membrane</location>
        <topology evidence="1 7">Multi-pass membrane protein</topology>
    </subcellularLocation>
</comment>
<dbReference type="PANTHER" id="PTHR11660">
    <property type="entry name" value="SOLUTE CARRIER FAMILY 40 MEMBER"/>
    <property type="match status" value="1"/>
</dbReference>
<comment type="function">
    <text evidence="7">May be involved in iron transport and iron homeostasis.</text>
</comment>
<feature type="transmembrane region" description="Helical" evidence="7">
    <location>
        <begin position="371"/>
        <end position="396"/>
    </location>
</feature>
<dbReference type="GO" id="GO:0005381">
    <property type="term" value="F:iron ion transmembrane transporter activity"/>
    <property type="evidence" value="ECO:0007669"/>
    <property type="project" value="UniProtKB-UniRule"/>
</dbReference>
<reference evidence="9 10" key="1">
    <citation type="journal article" date="2018" name="PLoS ONE">
        <title>The draft genome of Kipferlia bialata reveals reductive genome evolution in fornicate parasites.</title>
        <authorList>
            <person name="Tanifuji G."/>
            <person name="Takabayashi S."/>
            <person name="Kume K."/>
            <person name="Takagi M."/>
            <person name="Nakayama T."/>
            <person name="Kamikawa R."/>
            <person name="Inagaki Y."/>
            <person name="Hashimoto T."/>
        </authorList>
    </citation>
    <scope>NUCLEOTIDE SEQUENCE [LARGE SCALE GENOMIC DNA]</scope>
    <source>
        <strain evidence="9">NY0173</strain>
    </source>
</reference>
<dbReference type="PANTHER" id="PTHR11660:SF57">
    <property type="entry name" value="SOLUTE CARRIER FAMILY 40 MEMBER"/>
    <property type="match status" value="1"/>
</dbReference>
<dbReference type="Gene3D" id="1.20.1250.20">
    <property type="entry name" value="MFS general substrate transporter like domains"/>
    <property type="match status" value="1"/>
</dbReference>
<sequence length="540" mass="56990">YLVPILLSSATESLTYVALYSMVREAACLVFNPFVGAKVAAATRLSAFRTMLIVQNVCVVINSLCLYGLVVDTAHASLFYTWIVVLLASGSLERVAGAAASISVGKDFVLQCVTAACKEERERERDSGGVGEGGSSVVGRDGEVEGDIDSRKGESVGVDVEGSAEDVKVEAAEKGKQEVGEADVDGEGRAESDCVAGDCANSEEPPCVVDATEGERERQAERDARTLTTQLANANRSIRSLDMGSAMLAPLCASVLLTVLSQGQVVTILCLWNVGSFFGEYIPVHQLSTRLMPSLNRRQDGTDTKTQGEGETKPPRPAPVSFVSSLHRGWTLFYSLPCAAASLSLSLLYLSCLSPSNSLLLAYLSSEGVQPVAIASMNALASCAGLVGVVVTPIAISRFGVIRAGRGGITWQGVSLCLCLYLLVVYGTSSYIALAVALIALSFSRVGLWLFDSCVYQTMQTAVPPTSVSLVNGVSASVNSLCSIGLYATALTLNSVSQFVNLACASLCVVGLAFIMYMVYSVKELKAQRDSVDVSKDVYI</sequence>
<keyword evidence="6 7" id="KW-0472">Membrane</keyword>
<evidence type="ECO:0000256" key="8">
    <source>
        <dbReference type="SAM" id="MobiDB-lite"/>
    </source>
</evidence>
<evidence type="ECO:0000256" key="4">
    <source>
        <dbReference type="ARBA" id="ARBA00022692"/>
    </source>
</evidence>